<dbReference type="Gene3D" id="1.10.510.10">
    <property type="entry name" value="Transferase(Phosphotransferase) domain 1"/>
    <property type="match status" value="1"/>
</dbReference>
<evidence type="ECO:0000259" key="2">
    <source>
        <dbReference type="Pfam" id="PF07714"/>
    </source>
</evidence>
<protein>
    <recommendedName>
        <fullName evidence="2">Serine-threonine/tyrosine-protein kinase catalytic domain-containing protein</fullName>
    </recommendedName>
</protein>
<feature type="domain" description="Serine-threonine/tyrosine-protein kinase catalytic" evidence="2">
    <location>
        <begin position="3"/>
        <end position="57"/>
    </location>
</feature>
<dbReference type="PANTHER" id="PTHR24416">
    <property type="entry name" value="TYROSINE-PROTEIN KINASE RECEPTOR"/>
    <property type="match status" value="1"/>
</dbReference>
<dbReference type="Pfam" id="PF07714">
    <property type="entry name" value="PK_Tyr_Ser-Thr"/>
    <property type="match status" value="1"/>
</dbReference>
<sequence>RAMEFTTNSDVWSFACTVWEMFTRGQTPYGNCRCWNDILTSIDRGQVPPRPESMSRQGRDFYGLYHFL</sequence>
<evidence type="ECO:0000256" key="1">
    <source>
        <dbReference type="ARBA" id="ARBA00022840"/>
    </source>
</evidence>
<dbReference type="GO" id="GO:0007169">
    <property type="term" value="P:cell surface receptor protein tyrosine kinase signaling pathway"/>
    <property type="evidence" value="ECO:0007669"/>
    <property type="project" value="TreeGrafter"/>
</dbReference>
<evidence type="ECO:0000313" key="3">
    <source>
        <dbReference type="EMBL" id="CBY43129.1"/>
    </source>
</evidence>
<organism evidence="3">
    <name type="scientific">Oikopleura dioica</name>
    <name type="common">Tunicate</name>
    <dbReference type="NCBI Taxonomy" id="34765"/>
    <lineage>
        <taxon>Eukaryota</taxon>
        <taxon>Metazoa</taxon>
        <taxon>Chordata</taxon>
        <taxon>Tunicata</taxon>
        <taxon>Appendicularia</taxon>
        <taxon>Copelata</taxon>
        <taxon>Oikopleuridae</taxon>
        <taxon>Oikopleura</taxon>
    </lineage>
</organism>
<dbReference type="SUPFAM" id="SSF56112">
    <property type="entry name" value="Protein kinase-like (PK-like)"/>
    <property type="match status" value="1"/>
</dbReference>
<dbReference type="Proteomes" id="UP000011014">
    <property type="component" value="Unassembled WGS sequence"/>
</dbReference>
<dbReference type="InterPro" id="IPR050122">
    <property type="entry name" value="RTK"/>
</dbReference>
<feature type="non-terminal residue" evidence="3">
    <location>
        <position position="1"/>
    </location>
</feature>
<keyword evidence="1" id="KW-0547">Nucleotide-binding</keyword>
<proteinExistence type="predicted"/>
<accession>E4Z601</accession>
<reference evidence="3" key="1">
    <citation type="journal article" date="2010" name="Science">
        <title>Plasticity of animal genome architecture unmasked by rapid evolution of a pelagic tunicate.</title>
        <authorList>
            <person name="Denoeud F."/>
            <person name="Henriet S."/>
            <person name="Mungpakdee S."/>
            <person name="Aury J.M."/>
            <person name="Da Silva C."/>
            <person name="Brinkmann H."/>
            <person name="Mikhaleva J."/>
            <person name="Olsen L.C."/>
            <person name="Jubin C."/>
            <person name="Canestro C."/>
            <person name="Bouquet J.M."/>
            <person name="Danks G."/>
            <person name="Poulain J."/>
            <person name="Campsteijn C."/>
            <person name="Adamski M."/>
            <person name="Cross I."/>
            <person name="Yadetie F."/>
            <person name="Muffato M."/>
            <person name="Louis A."/>
            <person name="Butcher S."/>
            <person name="Tsagkogeorga G."/>
            <person name="Konrad A."/>
            <person name="Singh S."/>
            <person name="Jensen M.F."/>
            <person name="Cong E.H."/>
            <person name="Eikeseth-Otteraa H."/>
            <person name="Noel B."/>
            <person name="Anthouard V."/>
            <person name="Porcel B.M."/>
            <person name="Kachouri-Lafond R."/>
            <person name="Nishino A."/>
            <person name="Ugolini M."/>
            <person name="Chourrout P."/>
            <person name="Nishida H."/>
            <person name="Aasland R."/>
            <person name="Huzurbazar S."/>
            <person name="Westhof E."/>
            <person name="Delsuc F."/>
            <person name="Lehrach H."/>
            <person name="Reinhardt R."/>
            <person name="Weissenbach J."/>
            <person name="Roy S.W."/>
            <person name="Artiguenave F."/>
            <person name="Postlethwait J.H."/>
            <person name="Manak J.R."/>
            <person name="Thompson E.M."/>
            <person name="Jaillon O."/>
            <person name="Du Pasquier L."/>
            <person name="Boudinot P."/>
            <person name="Liberles D.A."/>
            <person name="Volff J.N."/>
            <person name="Philippe H."/>
            <person name="Lenhard B."/>
            <person name="Roest Crollius H."/>
            <person name="Wincker P."/>
            <person name="Chourrout D."/>
        </authorList>
    </citation>
    <scope>NUCLEOTIDE SEQUENCE [LARGE SCALE GENOMIC DNA]</scope>
</reference>
<dbReference type="AlphaFoldDB" id="E4Z601"/>
<dbReference type="EMBL" id="FN657874">
    <property type="protein sequence ID" value="CBY43129.1"/>
    <property type="molecule type" value="Genomic_DNA"/>
</dbReference>
<dbReference type="GO" id="GO:0004714">
    <property type="term" value="F:transmembrane receptor protein tyrosine kinase activity"/>
    <property type="evidence" value="ECO:0007669"/>
    <property type="project" value="TreeGrafter"/>
</dbReference>
<dbReference type="GO" id="GO:0005524">
    <property type="term" value="F:ATP binding"/>
    <property type="evidence" value="ECO:0007669"/>
    <property type="project" value="UniProtKB-KW"/>
</dbReference>
<dbReference type="PANTHER" id="PTHR24416:SF600">
    <property type="entry name" value="PDGF- AND VEGF-RECEPTOR RELATED, ISOFORM J"/>
    <property type="match status" value="1"/>
</dbReference>
<gene>
    <name evidence="3" type="ORF">GSOID_T00027702001</name>
</gene>
<dbReference type="GO" id="GO:0005886">
    <property type="term" value="C:plasma membrane"/>
    <property type="evidence" value="ECO:0007669"/>
    <property type="project" value="TreeGrafter"/>
</dbReference>
<keyword evidence="1" id="KW-0067">ATP-binding</keyword>
<dbReference type="InterPro" id="IPR001245">
    <property type="entry name" value="Ser-Thr/Tyr_kinase_cat_dom"/>
</dbReference>
<name>E4Z601_OIKDI</name>
<dbReference type="GO" id="GO:0043235">
    <property type="term" value="C:receptor complex"/>
    <property type="evidence" value="ECO:0007669"/>
    <property type="project" value="TreeGrafter"/>
</dbReference>
<dbReference type="InterPro" id="IPR011009">
    <property type="entry name" value="Kinase-like_dom_sf"/>
</dbReference>